<proteinExistence type="inferred from homology"/>
<dbReference type="InterPro" id="IPR001727">
    <property type="entry name" value="GDT1-like"/>
</dbReference>
<feature type="region of interest" description="Disordered" evidence="6">
    <location>
        <begin position="382"/>
        <end position="414"/>
    </location>
</feature>
<dbReference type="InterPro" id="IPR004864">
    <property type="entry name" value="LEA_2"/>
</dbReference>
<dbReference type="PANTHER" id="PTHR12608:SF7">
    <property type="entry name" value="PROTEIN PAM71-HOMOLOG, CHLOROPLASTIC"/>
    <property type="match status" value="1"/>
</dbReference>
<evidence type="ECO:0000256" key="5">
    <source>
        <dbReference type="ARBA" id="ARBA00023136"/>
    </source>
</evidence>
<feature type="transmembrane region" description="Helical" evidence="7">
    <location>
        <begin position="489"/>
        <end position="510"/>
    </location>
</feature>
<dbReference type="SUPFAM" id="SSF117070">
    <property type="entry name" value="LEA14-like"/>
    <property type="match status" value="1"/>
</dbReference>
<protein>
    <recommendedName>
        <fullName evidence="8">Late embryogenesis abundant protein LEA-2 subgroup domain-containing protein</fullName>
    </recommendedName>
</protein>
<feature type="transmembrane region" description="Helical" evidence="7">
    <location>
        <begin position="450"/>
        <end position="469"/>
    </location>
</feature>
<accession>A0ABR2PHT1</accession>
<dbReference type="PANTHER" id="PTHR12608">
    <property type="entry name" value="TRANSMEMBRANE PROTEIN HTP-1 RELATED"/>
    <property type="match status" value="1"/>
</dbReference>
<dbReference type="Proteomes" id="UP001396334">
    <property type="component" value="Unassembled WGS sequence"/>
</dbReference>
<comment type="caution">
    <text evidence="9">The sequence shown here is derived from an EMBL/GenBank/DDBJ whole genome shotgun (WGS) entry which is preliminary data.</text>
</comment>
<reference evidence="9 10" key="1">
    <citation type="journal article" date="2024" name="G3 (Bethesda)">
        <title>Genome assembly of Hibiscus sabdariffa L. provides insights into metabolisms of medicinal natural products.</title>
        <authorList>
            <person name="Kim T."/>
        </authorList>
    </citation>
    <scope>NUCLEOTIDE SEQUENCE [LARGE SCALE GENOMIC DNA]</scope>
    <source>
        <strain evidence="9">TK-2024</strain>
        <tissue evidence="9">Old leaves</tissue>
    </source>
</reference>
<evidence type="ECO:0000256" key="3">
    <source>
        <dbReference type="ARBA" id="ARBA00022692"/>
    </source>
</evidence>
<organism evidence="9 10">
    <name type="scientific">Hibiscus sabdariffa</name>
    <name type="common">roselle</name>
    <dbReference type="NCBI Taxonomy" id="183260"/>
    <lineage>
        <taxon>Eukaryota</taxon>
        <taxon>Viridiplantae</taxon>
        <taxon>Streptophyta</taxon>
        <taxon>Embryophyta</taxon>
        <taxon>Tracheophyta</taxon>
        <taxon>Spermatophyta</taxon>
        <taxon>Magnoliopsida</taxon>
        <taxon>eudicotyledons</taxon>
        <taxon>Gunneridae</taxon>
        <taxon>Pentapetalae</taxon>
        <taxon>rosids</taxon>
        <taxon>malvids</taxon>
        <taxon>Malvales</taxon>
        <taxon>Malvaceae</taxon>
        <taxon>Malvoideae</taxon>
        <taxon>Hibiscus</taxon>
    </lineage>
</organism>
<feature type="transmembrane region" description="Helical" evidence="7">
    <location>
        <begin position="651"/>
        <end position="671"/>
    </location>
</feature>
<evidence type="ECO:0000259" key="8">
    <source>
        <dbReference type="Pfam" id="PF03168"/>
    </source>
</evidence>
<evidence type="ECO:0000313" key="10">
    <source>
        <dbReference type="Proteomes" id="UP001396334"/>
    </source>
</evidence>
<evidence type="ECO:0000256" key="7">
    <source>
        <dbReference type="SAM" id="Phobius"/>
    </source>
</evidence>
<dbReference type="PROSITE" id="PS01214">
    <property type="entry name" value="UPF0016"/>
    <property type="match status" value="1"/>
</dbReference>
<dbReference type="InterPro" id="IPR049555">
    <property type="entry name" value="GDT1-like_CS"/>
</dbReference>
<keyword evidence="3 7" id="KW-0812">Transmembrane</keyword>
<evidence type="ECO:0000256" key="4">
    <source>
        <dbReference type="ARBA" id="ARBA00022989"/>
    </source>
</evidence>
<evidence type="ECO:0000256" key="2">
    <source>
        <dbReference type="ARBA" id="ARBA00009190"/>
    </source>
</evidence>
<feature type="transmembrane region" description="Helical" evidence="7">
    <location>
        <begin position="626"/>
        <end position="644"/>
    </location>
</feature>
<feature type="domain" description="Late embryogenesis abundant protein LEA-2 subgroup" evidence="8">
    <location>
        <begin position="85"/>
        <end position="184"/>
    </location>
</feature>
<dbReference type="Pfam" id="PF03168">
    <property type="entry name" value="LEA_2"/>
    <property type="match status" value="1"/>
</dbReference>
<feature type="transmembrane region" description="Helical" evidence="7">
    <location>
        <begin position="22"/>
        <end position="48"/>
    </location>
</feature>
<feature type="transmembrane region" description="Helical" evidence="7">
    <location>
        <begin position="420"/>
        <end position="443"/>
    </location>
</feature>
<sequence>MMEENEQVSATKQRRKPCKCRCLTVVSLLLGLLLLISIVVLILAFTVFKAKQPRAKLLSAELDGISPRISFPVINIQLNITLDLKLLVENPNHASFKHGPGKSSLSYRGKQFGEADIPPGNIPATGSATFSSRLVLEVDEVVSNITALVGDVMEGNLVVESRTRIPGRVTFLKLFKKHAVVTSECQFTIAVLALKIQTQKCKSKSKLSSLHANHALNVPGGVGHGSTKKETKQCKPMHPRRMALMTRSILYILELVDLLGWGYIRDGCADVPGGLPFVRGLDRIENFGCIGGAAGIGDYKSIDGLDGLGNRVEVLDGGGCPNLAIHHRPPVISRGKLPLLVLVDSLPSVHSISRVPISSSLQCRKLSRLSSTCSTFRTRASDVGVGSGGYEEREEKEDHKSIPQAQSDSSSETVKPLSQIPYPLSIGFVLLGCTLVLSLIAFAKGGPASVLAAIAKSGFTAAFTLIFVSEIGDKTFFIAALLAMQYEKGLVLLGSMGALSLMTILSVIIGRIFQSVPAQFQTTLPIGEYAAIALLVFFGLKSIKDAWDLPPAVAKKGAERGPELDEFVEAEELVKEQASKKLSNPVEILWKSFSLVFFAEWGDRSMLATIALAAAQSPWGVASGAIAGHLLATSIAIVGGALLANYISEKLVGYLGGVLFLIFAVATFFGVF</sequence>
<feature type="transmembrane region" description="Helical" evidence="7">
    <location>
        <begin position="522"/>
        <end position="540"/>
    </location>
</feature>
<feature type="compositionally biased region" description="Basic and acidic residues" evidence="6">
    <location>
        <begin position="390"/>
        <end position="401"/>
    </location>
</feature>
<evidence type="ECO:0000313" key="9">
    <source>
        <dbReference type="EMBL" id="KAK8988001.1"/>
    </source>
</evidence>
<dbReference type="Pfam" id="PF01169">
    <property type="entry name" value="GDT1"/>
    <property type="match status" value="2"/>
</dbReference>
<keyword evidence="4 7" id="KW-1133">Transmembrane helix</keyword>
<dbReference type="Gene3D" id="2.60.40.1820">
    <property type="match status" value="1"/>
</dbReference>
<evidence type="ECO:0000256" key="6">
    <source>
        <dbReference type="SAM" id="MobiDB-lite"/>
    </source>
</evidence>
<name>A0ABR2PHT1_9ROSI</name>
<keyword evidence="5 7" id="KW-0472">Membrane</keyword>
<feature type="compositionally biased region" description="Polar residues" evidence="6">
    <location>
        <begin position="403"/>
        <end position="413"/>
    </location>
</feature>
<keyword evidence="10" id="KW-1185">Reference proteome</keyword>
<gene>
    <name evidence="9" type="ORF">V6N11_065602</name>
</gene>
<evidence type="ECO:0000256" key="1">
    <source>
        <dbReference type="ARBA" id="ARBA00004141"/>
    </source>
</evidence>
<comment type="subcellular location">
    <subcellularLocation>
        <location evidence="1">Membrane</location>
        <topology evidence="1">Multi-pass membrane protein</topology>
    </subcellularLocation>
</comment>
<dbReference type="EMBL" id="JBBPBN010000059">
    <property type="protein sequence ID" value="KAK8988001.1"/>
    <property type="molecule type" value="Genomic_DNA"/>
</dbReference>
<comment type="similarity">
    <text evidence="2">Belongs to the GDT1 family.</text>
</comment>